<evidence type="ECO:0000313" key="1">
    <source>
        <dbReference type="EMBL" id="JAD38773.1"/>
    </source>
</evidence>
<name>A0A0A8ZM63_ARUDO</name>
<reference evidence="1" key="2">
    <citation type="journal article" date="2015" name="Data Brief">
        <title>Shoot transcriptome of the giant reed, Arundo donax.</title>
        <authorList>
            <person name="Barrero R.A."/>
            <person name="Guerrero F.D."/>
            <person name="Moolhuijzen P."/>
            <person name="Goolsby J.A."/>
            <person name="Tidwell J."/>
            <person name="Bellgard S.E."/>
            <person name="Bellgard M.I."/>
        </authorList>
    </citation>
    <scope>NUCLEOTIDE SEQUENCE</scope>
    <source>
        <tissue evidence="1">Shoot tissue taken approximately 20 cm above the soil surface</tissue>
    </source>
</reference>
<sequence length="8" mass="729">MPLGAAVA</sequence>
<reference evidence="1" key="1">
    <citation type="submission" date="2014-09" db="EMBL/GenBank/DDBJ databases">
        <authorList>
            <person name="Magalhaes I.L.F."/>
            <person name="Oliveira U."/>
            <person name="Santos F.R."/>
            <person name="Vidigal T.H.D.A."/>
            <person name="Brescovit A.D."/>
            <person name="Santos A.J."/>
        </authorList>
    </citation>
    <scope>NUCLEOTIDE SEQUENCE</scope>
    <source>
        <tissue evidence="1">Shoot tissue taken approximately 20 cm above the soil surface</tissue>
    </source>
</reference>
<accession>A0A0A8ZM63</accession>
<protein>
    <submittedName>
        <fullName evidence="1">Uncharacterized protein</fullName>
    </submittedName>
</protein>
<dbReference type="EMBL" id="GBRH01259122">
    <property type="protein sequence ID" value="JAD38773.1"/>
    <property type="molecule type" value="Transcribed_RNA"/>
</dbReference>
<proteinExistence type="predicted"/>
<organism evidence="1">
    <name type="scientific">Arundo donax</name>
    <name type="common">Giant reed</name>
    <name type="synonym">Donax arundinaceus</name>
    <dbReference type="NCBI Taxonomy" id="35708"/>
    <lineage>
        <taxon>Eukaryota</taxon>
        <taxon>Viridiplantae</taxon>
        <taxon>Streptophyta</taxon>
        <taxon>Embryophyta</taxon>
        <taxon>Tracheophyta</taxon>
        <taxon>Spermatophyta</taxon>
        <taxon>Magnoliopsida</taxon>
        <taxon>Liliopsida</taxon>
        <taxon>Poales</taxon>
        <taxon>Poaceae</taxon>
        <taxon>PACMAD clade</taxon>
        <taxon>Arundinoideae</taxon>
        <taxon>Arundineae</taxon>
        <taxon>Arundo</taxon>
    </lineage>
</organism>